<evidence type="ECO:0000313" key="2">
    <source>
        <dbReference type="Proteomes" id="UP000494165"/>
    </source>
</evidence>
<evidence type="ECO:0000313" key="1">
    <source>
        <dbReference type="EMBL" id="CAB3373581.1"/>
    </source>
</evidence>
<dbReference type="AlphaFoldDB" id="A0A8S1CWD4"/>
<keyword evidence="2" id="KW-1185">Reference proteome</keyword>
<sequence>MLRTIEQYCASVKALLSSAAKCLRRAAGLRTVWTVNCRLVRIGLFDIRAEFPTLCVVLYIALTSARLAANFCRRWPLL</sequence>
<accession>A0A8S1CWD4</accession>
<dbReference type="Proteomes" id="UP000494165">
    <property type="component" value="Unassembled WGS sequence"/>
</dbReference>
<organism evidence="1 2">
    <name type="scientific">Cloeon dipterum</name>
    <dbReference type="NCBI Taxonomy" id="197152"/>
    <lineage>
        <taxon>Eukaryota</taxon>
        <taxon>Metazoa</taxon>
        <taxon>Ecdysozoa</taxon>
        <taxon>Arthropoda</taxon>
        <taxon>Hexapoda</taxon>
        <taxon>Insecta</taxon>
        <taxon>Pterygota</taxon>
        <taxon>Palaeoptera</taxon>
        <taxon>Ephemeroptera</taxon>
        <taxon>Pisciforma</taxon>
        <taxon>Baetidae</taxon>
        <taxon>Cloeon</taxon>
    </lineage>
</organism>
<reference evidence="1 2" key="1">
    <citation type="submission" date="2020-04" db="EMBL/GenBank/DDBJ databases">
        <authorList>
            <person name="Alioto T."/>
            <person name="Alioto T."/>
            <person name="Gomez Garrido J."/>
        </authorList>
    </citation>
    <scope>NUCLEOTIDE SEQUENCE [LARGE SCALE GENOMIC DNA]</scope>
</reference>
<comment type="caution">
    <text evidence="1">The sequence shown here is derived from an EMBL/GenBank/DDBJ whole genome shotgun (WGS) entry which is preliminary data.</text>
</comment>
<proteinExistence type="predicted"/>
<gene>
    <name evidence="1" type="ORF">CLODIP_2_CD15059</name>
</gene>
<dbReference type="EMBL" id="CADEPI010000087">
    <property type="protein sequence ID" value="CAB3373581.1"/>
    <property type="molecule type" value="Genomic_DNA"/>
</dbReference>
<name>A0A8S1CWD4_9INSE</name>
<protein>
    <submittedName>
        <fullName evidence="1">Uncharacterized protein</fullName>
    </submittedName>
</protein>